<feature type="compositionally biased region" description="Polar residues" evidence="1">
    <location>
        <begin position="1"/>
        <end position="12"/>
    </location>
</feature>
<protein>
    <submittedName>
        <fullName evidence="2">Uncharacterized protein</fullName>
    </submittedName>
</protein>
<feature type="region of interest" description="Disordered" evidence="1">
    <location>
        <begin position="47"/>
        <end position="88"/>
    </location>
</feature>
<organism evidence="2 3">
    <name type="scientific">Blattamonas nauphoetae</name>
    <dbReference type="NCBI Taxonomy" id="2049346"/>
    <lineage>
        <taxon>Eukaryota</taxon>
        <taxon>Metamonada</taxon>
        <taxon>Preaxostyla</taxon>
        <taxon>Oxymonadida</taxon>
        <taxon>Blattamonas</taxon>
    </lineage>
</organism>
<reference evidence="2 3" key="1">
    <citation type="journal article" date="2022" name="bioRxiv">
        <title>Genomics of Preaxostyla Flagellates Illuminates Evolutionary Transitions and the Path Towards Mitochondrial Loss.</title>
        <authorList>
            <person name="Novak L.V.F."/>
            <person name="Treitli S.C."/>
            <person name="Pyrih J."/>
            <person name="Halakuc P."/>
            <person name="Pipaliya S.V."/>
            <person name="Vacek V."/>
            <person name="Brzon O."/>
            <person name="Soukal P."/>
            <person name="Eme L."/>
            <person name="Dacks J.B."/>
            <person name="Karnkowska A."/>
            <person name="Elias M."/>
            <person name="Hampl V."/>
        </authorList>
    </citation>
    <scope>NUCLEOTIDE SEQUENCE [LARGE SCALE GENOMIC DNA]</scope>
    <source>
        <strain evidence="2">NAU3</strain>
        <tissue evidence="2">Gut</tissue>
    </source>
</reference>
<comment type="caution">
    <text evidence="2">The sequence shown here is derived from an EMBL/GenBank/DDBJ whole genome shotgun (WGS) entry which is preliminary data.</text>
</comment>
<dbReference type="Gene3D" id="1.10.472.10">
    <property type="entry name" value="Cyclin-like"/>
    <property type="match status" value="1"/>
</dbReference>
<dbReference type="Pfam" id="PF08613">
    <property type="entry name" value="Cyclin"/>
    <property type="match status" value="1"/>
</dbReference>
<dbReference type="Proteomes" id="UP001281761">
    <property type="component" value="Unassembled WGS sequence"/>
</dbReference>
<accession>A0ABQ9XKV4</accession>
<evidence type="ECO:0000313" key="3">
    <source>
        <dbReference type="Proteomes" id="UP001281761"/>
    </source>
</evidence>
<evidence type="ECO:0000313" key="2">
    <source>
        <dbReference type="EMBL" id="KAK2951237.1"/>
    </source>
</evidence>
<keyword evidence="3" id="KW-1185">Reference proteome</keyword>
<evidence type="ECO:0000256" key="1">
    <source>
        <dbReference type="SAM" id="MobiDB-lite"/>
    </source>
</evidence>
<proteinExistence type="predicted"/>
<gene>
    <name evidence="2" type="ORF">BLNAU_13853</name>
</gene>
<dbReference type="InterPro" id="IPR013922">
    <property type="entry name" value="Cyclin_PHO80-like"/>
</dbReference>
<dbReference type="EMBL" id="JARBJD010000122">
    <property type="protein sequence ID" value="KAK2951237.1"/>
    <property type="molecule type" value="Genomic_DNA"/>
</dbReference>
<sequence length="292" mass="32607">MASNNPSPTQNPLFIPPQHPSRQDSSSCQNDPIEPQLIQNQITSNRSSFTSVDQPPHIFRGSGANASGIMTRSKTHARSLSQSSTPRSLPFVLRQTSQEPVVPVFHNDKIDQHTQKLAQIFVSNFVFSMPLPESSNPQSTPSDPPCRPCSTRLSNLQLFQTTQINPLLPQTDFDNFVGQMMSVLSSAFRIRRTELLIGLVLFENVCITHWTHPQISLIRNNLHATLLVCVMLAHKCSSDTPIRNEFFSSSFGVPLFLLNELEAGILELREWNLNVSHEQYVFMAAKVGIDSG</sequence>
<name>A0ABQ9XKV4_9EUKA</name>
<feature type="compositionally biased region" description="Polar residues" evidence="1">
    <location>
        <begin position="64"/>
        <end position="87"/>
    </location>
</feature>
<feature type="region of interest" description="Disordered" evidence="1">
    <location>
        <begin position="1"/>
        <end position="32"/>
    </location>
</feature>